<proteinExistence type="predicted"/>
<reference evidence="1" key="1">
    <citation type="submission" date="2023-03" db="EMBL/GenBank/DDBJ databases">
        <title>Chromosome-level genomes of two armyworms, Mythimna separata and Mythimna loreyi, provide insights into the biosynthesis and reception of sex pheromones.</title>
        <authorList>
            <person name="Zhao H."/>
        </authorList>
    </citation>
    <scope>NUCLEOTIDE SEQUENCE</scope>
    <source>
        <strain evidence="1">BeijingLab</strain>
    </source>
</reference>
<evidence type="ECO:0000313" key="2">
    <source>
        <dbReference type="Proteomes" id="UP001231649"/>
    </source>
</evidence>
<dbReference type="Proteomes" id="UP001231649">
    <property type="component" value="Chromosome 2"/>
</dbReference>
<keyword evidence="2" id="KW-1185">Reference proteome</keyword>
<protein>
    <submittedName>
        <fullName evidence="1">Uncharacterized protein</fullName>
    </submittedName>
</protein>
<evidence type="ECO:0000313" key="1">
    <source>
        <dbReference type="EMBL" id="KAJ8736342.1"/>
    </source>
</evidence>
<name>A0ACC2R925_9NEOP</name>
<gene>
    <name evidence="1" type="ORF">PYW08_006998</name>
</gene>
<accession>A0ACC2R925</accession>
<comment type="caution">
    <text evidence="1">The sequence shown here is derived from an EMBL/GenBank/DDBJ whole genome shotgun (WGS) entry which is preliminary data.</text>
</comment>
<sequence>MDSKIESIPEEEDLTLEPLSRLPSGPSIEPIPICKCLTTAESSLGEVIPERKKIVFSTVTRTENYLRERRIPELMRFILTKILARNIKNNVTEFTAKLLDECMIFRAGHGVAPVLFEERHLEAVVKSFDPGHRGWLSAGQVRRAFTTLSLTPPINIEERTSTDVVLNNLRATQEQELFDLLSAGVPGFTGEESIQDNQTLLDDD</sequence>
<dbReference type="EMBL" id="CM056778">
    <property type="protein sequence ID" value="KAJ8736342.1"/>
    <property type="molecule type" value="Genomic_DNA"/>
</dbReference>
<organism evidence="1 2">
    <name type="scientific">Mythimna loreyi</name>
    <dbReference type="NCBI Taxonomy" id="667449"/>
    <lineage>
        <taxon>Eukaryota</taxon>
        <taxon>Metazoa</taxon>
        <taxon>Ecdysozoa</taxon>
        <taxon>Arthropoda</taxon>
        <taxon>Hexapoda</taxon>
        <taxon>Insecta</taxon>
        <taxon>Pterygota</taxon>
        <taxon>Neoptera</taxon>
        <taxon>Endopterygota</taxon>
        <taxon>Lepidoptera</taxon>
        <taxon>Glossata</taxon>
        <taxon>Ditrysia</taxon>
        <taxon>Noctuoidea</taxon>
        <taxon>Noctuidae</taxon>
        <taxon>Noctuinae</taxon>
        <taxon>Hadenini</taxon>
        <taxon>Mythimna</taxon>
    </lineage>
</organism>